<accession>A0ACB8FKM8</accession>
<reference evidence="1" key="1">
    <citation type="submission" date="2021-08" db="EMBL/GenBank/DDBJ databases">
        <title>The first chromosome-level gecko genome reveals the dynamic sex chromosomes of Neotropical dwarf geckos (Sphaerodactylidae: Sphaerodactylus).</title>
        <authorList>
            <person name="Pinto B.J."/>
            <person name="Keating S.E."/>
            <person name="Gamble T."/>
        </authorList>
    </citation>
    <scope>NUCLEOTIDE SEQUENCE</scope>
    <source>
        <strain evidence="1">TG3544</strain>
    </source>
</reference>
<keyword evidence="2" id="KW-1185">Reference proteome</keyword>
<evidence type="ECO:0000313" key="1">
    <source>
        <dbReference type="EMBL" id="KAH8005834.1"/>
    </source>
</evidence>
<name>A0ACB8FKM8_9SAUR</name>
<gene>
    <name evidence="1" type="ORF">K3G42_031320</name>
</gene>
<proteinExistence type="predicted"/>
<organism evidence="1 2">
    <name type="scientific">Sphaerodactylus townsendi</name>
    <dbReference type="NCBI Taxonomy" id="933632"/>
    <lineage>
        <taxon>Eukaryota</taxon>
        <taxon>Metazoa</taxon>
        <taxon>Chordata</taxon>
        <taxon>Craniata</taxon>
        <taxon>Vertebrata</taxon>
        <taxon>Euteleostomi</taxon>
        <taxon>Lepidosauria</taxon>
        <taxon>Squamata</taxon>
        <taxon>Bifurcata</taxon>
        <taxon>Gekkota</taxon>
        <taxon>Sphaerodactylidae</taxon>
        <taxon>Sphaerodactylus</taxon>
    </lineage>
</organism>
<protein>
    <submittedName>
        <fullName evidence="1">Uncharacterized protein</fullName>
    </submittedName>
</protein>
<dbReference type="EMBL" id="CM037617">
    <property type="protein sequence ID" value="KAH8005834.1"/>
    <property type="molecule type" value="Genomic_DNA"/>
</dbReference>
<dbReference type="Proteomes" id="UP000827872">
    <property type="component" value="Linkage Group LG04"/>
</dbReference>
<comment type="caution">
    <text evidence="1">The sequence shown here is derived from an EMBL/GenBank/DDBJ whole genome shotgun (WGS) entry which is preliminary data.</text>
</comment>
<evidence type="ECO:0000313" key="2">
    <source>
        <dbReference type="Proteomes" id="UP000827872"/>
    </source>
</evidence>
<sequence length="1062" mass="118752">MGDEEPELHGIEDEFDQQFADELDVLAELEGKQPPAPSHKLSSFRNQKKRTFEEALAAGDLGKDSVAPVRRPRLKKESCSQTFPKETCDDAPLEPEDVPTFNRVEDDLGALLLQEAEGAQTPRPKRRCLEAVKKLDFGVKEKTALEVRPKDGIASPSGACSESQESRTPRRVVLDSLGESDMLLLQATPPEEGAPRKVLKRPPILEDYINVTSTDGTRVFMVVRENCSWTGVQPSSSLGWNRQRPLYLLGMPFSYLKEQVAEERRRRIRESSRRLTEILDSCLEDERIETEATEPGEEGGSGGAVKEDESATGSLWVDRFAPKDYVELLSDVYTNRCLLKWLKLWDVVVFGKDKPAKKAKPSAEAQPPSKRPKDWPGTWKTKAQLTEESLEAELDQHNRPKFKVALLCGPPGLGKTTLAHIIAKHAGYNAVEMNASDDRSPDIFKTRIEAATQMRSVLGAHERPNCLIIDEIDGAPVASVNVLLNIVNWKGTEAEGAAGAASGRKRKQEGGVLLRPIICICNDQYVPSLRQLRQQSFLLHFPSTDPSRLAQRLHEIAVQQGMKADTGALLALCEKTENDIRSCVNTLQFLHSRGQKEVTVRTVQTTNVGMKDQNKGLFFIWQEIFQLPKIQRHRIGMDASNPVSVLVSSGDVPFGSATVQTSLNATAQRFHRILHLGSSSGEHEKLTQVFISGAGPHCRRLLNSGTFPLPSSPRARCRKSLLLTMKKKKSLDVYPPPFSPGLFDNFLNMKVKDSSLGSVCLALEWLGFSDMSLRVVLHRQNFQLMRYQPFLPVAFHMLFAASSIPRLAYPNSQNEALAKLTQVQNLVASMISGITPNFRSRVGSQSLVLEALCLLLDIISPKLRPVNTQLYSRKEKQQLSELISTMLAYNLTYHQERTPDGQYVYKLDPNVEEICRFPDLPARKQLTYQAKQLIAREIELEKMRRTEAALQARNSSQELAGSPVAKEASQKASSLSQARNHEQRLDKIVKRATFAEKPETDFFGRVIVKKNVSPSTADNQRPEKNTNEKRVGRAVGASDVWFRFNEGVSNAVRRNIYIKDLI</sequence>